<proteinExistence type="predicted"/>
<dbReference type="EMBL" id="SJPF01000002">
    <property type="protein sequence ID" value="TWT34509.1"/>
    <property type="molecule type" value="Genomic_DNA"/>
</dbReference>
<accession>A0A5C5V9G3</accession>
<dbReference type="AlphaFoldDB" id="A0A5C5V9G3"/>
<evidence type="ECO:0000313" key="2">
    <source>
        <dbReference type="Proteomes" id="UP000318878"/>
    </source>
</evidence>
<gene>
    <name evidence="1" type="ORF">Enr8_19180</name>
</gene>
<keyword evidence="2" id="KW-1185">Reference proteome</keyword>
<protein>
    <submittedName>
        <fullName evidence="1">Uncharacterized protein</fullName>
    </submittedName>
</protein>
<comment type="caution">
    <text evidence="1">The sequence shown here is derived from an EMBL/GenBank/DDBJ whole genome shotgun (WGS) entry which is preliminary data.</text>
</comment>
<name>A0A5C5V9G3_9BACT</name>
<dbReference type="Proteomes" id="UP000318878">
    <property type="component" value="Unassembled WGS sequence"/>
</dbReference>
<sequence length="65" mass="7397">MDIGSQLHKYQVSVGHASVIVQSNSPVDAIRMAREKLCRDFPRLWDVISKLADSRFQVLDLWPTA</sequence>
<evidence type="ECO:0000313" key="1">
    <source>
        <dbReference type="EMBL" id="TWT34509.1"/>
    </source>
</evidence>
<dbReference type="RefSeq" id="WP_146430808.1">
    <property type="nucleotide sequence ID" value="NZ_SJPF01000002.1"/>
</dbReference>
<dbReference type="OrthoDB" id="284643at2"/>
<organism evidence="1 2">
    <name type="scientific">Blastopirellula retiformator</name>
    <dbReference type="NCBI Taxonomy" id="2527970"/>
    <lineage>
        <taxon>Bacteria</taxon>
        <taxon>Pseudomonadati</taxon>
        <taxon>Planctomycetota</taxon>
        <taxon>Planctomycetia</taxon>
        <taxon>Pirellulales</taxon>
        <taxon>Pirellulaceae</taxon>
        <taxon>Blastopirellula</taxon>
    </lineage>
</organism>
<reference evidence="1 2" key="1">
    <citation type="submission" date="2019-02" db="EMBL/GenBank/DDBJ databases">
        <title>Deep-cultivation of Planctomycetes and their phenomic and genomic characterization uncovers novel biology.</title>
        <authorList>
            <person name="Wiegand S."/>
            <person name="Jogler M."/>
            <person name="Boedeker C."/>
            <person name="Pinto D."/>
            <person name="Vollmers J."/>
            <person name="Rivas-Marin E."/>
            <person name="Kohn T."/>
            <person name="Peeters S.H."/>
            <person name="Heuer A."/>
            <person name="Rast P."/>
            <person name="Oberbeckmann S."/>
            <person name="Bunk B."/>
            <person name="Jeske O."/>
            <person name="Meyerdierks A."/>
            <person name="Storesund J.E."/>
            <person name="Kallscheuer N."/>
            <person name="Luecker S."/>
            <person name="Lage O.M."/>
            <person name="Pohl T."/>
            <person name="Merkel B.J."/>
            <person name="Hornburger P."/>
            <person name="Mueller R.-W."/>
            <person name="Bruemmer F."/>
            <person name="Labrenz M."/>
            <person name="Spormann A.M."/>
            <person name="Op Den Camp H."/>
            <person name="Overmann J."/>
            <person name="Amann R."/>
            <person name="Jetten M.S.M."/>
            <person name="Mascher T."/>
            <person name="Medema M.H."/>
            <person name="Devos D.P."/>
            <person name="Kaster A.-K."/>
            <person name="Ovreas L."/>
            <person name="Rohde M."/>
            <person name="Galperin M.Y."/>
            <person name="Jogler C."/>
        </authorList>
    </citation>
    <scope>NUCLEOTIDE SEQUENCE [LARGE SCALE GENOMIC DNA]</scope>
    <source>
        <strain evidence="1 2">Enr8</strain>
    </source>
</reference>